<evidence type="ECO:0000313" key="14">
    <source>
        <dbReference type="EMBL" id="CAJ0601401.1"/>
    </source>
</evidence>
<keyword evidence="3" id="KW-1003">Cell membrane</keyword>
<dbReference type="SUPFAM" id="SSF53822">
    <property type="entry name" value="Periplasmic binding protein-like I"/>
    <property type="match status" value="1"/>
</dbReference>
<feature type="transmembrane region" description="Helical" evidence="12">
    <location>
        <begin position="781"/>
        <end position="803"/>
    </location>
</feature>
<dbReference type="CDD" id="cd15934">
    <property type="entry name" value="7tmC_mGluRs_group2_3"/>
    <property type="match status" value="1"/>
</dbReference>
<proteinExistence type="inferred from homology"/>
<comment type="caution">
    <text evidence="14">The sequence shown here is derived from an EMBL/GenBank/DDBJ whole genome shotgun (WGS) entry which is preliminary data.</text>
</comment>
<evidence type="ECO:0000256" key="6">
    <source>
        <dbReference type="ARBA" id="ARBA00023040"/>
    </source>
</evidence>
<dbReference type="FunFam" id="3.40.50.2300:FF:000377">
    <property type="entry name" value="Metabotropic GLutamate receptor family"/>
    <property type="match status" value="1"/>
</dbReference>
<dbReference type="InterPro" id="IPR050726">
    <property type="entry name" value="mGluR"/>
</dbReference>
<evidence type="ECO:0000256" key="12">
    <source>
        <dbReference type="SAM" id="Phobius"/>
    </source>
</evidence>
<evidence type="ECO:0000256" key="10">
    <source>
        <dbReference type="ARBA" id="ARBA00023224"/>
    </source>
</evidence>
<feature type="transmembrane region" description="Helical" evidence="12">
    <location>
        <begin position="21"/>
        <end position="45"/>
    </location>
</feature>
<evidence type="ECO:0000256" key="8">
    <source>
        <dbReference type="ARBA" id="ARBA00023170"/>
    </source>
</evidence>
<keyword evidence="10" id="KW-0807">Transducer</keyword>
<keyword evidence="8" id="KW-0675">Receptor</keyword>
<keyword evidence="4 12" id="KW-0812">Transmembrane</keyword>
<evidence type="ECO:0000256" key="7">
    <source>
        <dbReference type="ARBA" id="ARBA00023136"/>
    </source>
</evidence>
<dbReference type="PROSITE" id="PS50259">
    <property type="entry name" value="G_PROTEIN_RECEP_F3_4"/>
    <property type="match status" value="1"/>
</dbReference>
<accession>A0AA36M7R5</accession>
<keyword evidence="7 12" id="KW-0472">Membrane</keyword>
<dbReference type="AlphaFoldDB" id="A0AA36M7R5"/>
<dbReference type="Pfam" id="PF00003">
    <property type="entry name" value="7tm_3"/>
    <property type="match status" value="1"/>
</dbReference>
<dbReference type="Pfam" id="PF07562">
    <property type="entry name" value="NCD3G"/>
    <property type="match status" value="1"/>
</dbReference>
<evidence type="ECO:0000256" key="1">
    <source>
        <dbReference type="ARBA" id="ARBA00004651"/>
    </source>
</evidence>
<protein>
    <recommendedName>
        <fullName evidence="13">G-protein coupled receptors family 3 profile domain-containing protein</fullName>
    </recommendedName>
</protein>
<sequence length="1007" mass="112208">MSAVVPKSYRNPCLMGLRSIVWVRLAKCFCDMGWGTILLLLYYILTISVAVRQVTVPGEIVLGGLFPIHEAGRNGSQCGKIKADQGVQRMVAMLYALEKVNQDSSVLPQASLGAQILDTCSVDSHALEQSLEFIKSVMSSGDGAICADGSPASYHRQPVAAVVGAAGSQVSVMVASMLQLFRIPQVSYSSTGAELSEKPRFAFFSRVVPPDNLQAQVMARVVLELGWTYVHAIADTGSYGERGMDSFRAAATEMGICIDGDVHKISRRWTDKNFRDLLIRMHHTRKARGVVMFVDEDNLKRLLHTLDMLIKEGHKELDRHFWFVASDSWGIKQSVVLGLEHLLAGAITIAPYVREEKAYVTFFRKLSPVGFTFLEEYWDHLGCNKNPDLNYFGECFDYINYTLKQESYVPFVVDAVRVLARAISKYITDECGSTEFHRCSLSTSRFIGERLQKYYRNVSLSENEPPLIDANGDGIGRYDVFQLNDKGIYQKVGKWRSSEDSFEVRVEQVRHGFRLAPGESPFSVCSVDCPRGHYRAYQDQTCCWACIPCDTATSIIINITRCEMCPVGEVPDLETQSYCVPIPPVSMSWDTGWALIPAGFSLLGLCSTIFVVAVFLKFSNTPVIMASGRELCYCMISGISMCYLLTFFLVSQPSIPTCAFTRVLMGLSMSAIYAAIITKTNRLARVFKPDSAQRPRFITPRAQVGICACIVSVQLFGSLIWLVFDPPGTKVVFPSRTEAVLTCKATASHLLISSLYNLVLIVACTVYAFKTRKIPENFNETRHIGFTMYSTCILWLSFGPIYFATQNNFRIQITSLCMCVSLSGTVALVCFFAPKVYIVLFQPYKNVRTRQSAVGRLVNQQMRFMSQFTCNQENSSTYKPIMSTASNPSYRPGSEENSHASTQASTIHPLPMPIMGKPLNNNNNHISLPKSEIGKKLSLPEAEQNGPDILNSNDVRRRRPSSLYTTMPDVVRPLPLPQKMPADVNECDSQVALILEEIATDPHVTFL</sequence>
<keyword evidence="6" id="KW-0297">G-protein coupled receptor</keyword>
<feature type="compositionally biased region" description="Polar residues" evidence="11">
    <location>
        <begin position="880"/>
        <end position="889"/>
    </location>
</feature>
<organism evidence="14 15">
    <name type="scientific">Cylicocyclus nassatus</name>
    <name type="common">Nematode worm</name>
    <dbReference type="NCBI Taxonomy" id="53992"/>
    <lineage>
        <taxon>Eukaryota</taxon>
        <taxon>Metazoa</taxon>
        <taxon>Ecdysozoa</taxon>
        <taxon>Nematoda</taxon>
        <taxon>Chromadorea</taxon>
        <taxon>Rhabditida</taxon>
        <taxon>Rhabditina</taxon>
        <taxon>Rhabditomorpha</taxon>
        <taxon>Strongyloidea</taxon>
        <taxon>Strongylidae</taxon>
        <taxon>Cylicocyclus</taxon>
    </lineage>
</organism>
<dbReference type="InterPro" id="IPR000162">
    <property type="entry name" value="GPCR_3_mtglu_rcpt"/>
</dbReference>
<dbReference type="GO" id="GO:0005886">
    <property type="term" value="C:plasma membrane"/>
    <property type="evidence" value="ECO:0007669"/>
    <property type="project" value="UniProtKB-SubCell"/>
</dbReference>
<evidence type="ECO:0000259" key="13">
    <source>
        <dbReference type="PROSITE" id="PS50259"/>
    </source>
</evidence>
<feature type="transmembrane region" description="Helical" evidence="12">
    <location>
        <begin position="663"/>
        <end position="681"/>
    </location>
</feature>
<dbReference type="Gene3D" id="3.40.50.2300">
    <property type="match status" value="2"/>
</dbReference>
<evidence type="ECO:0000256" key="3">
    <source>
        <dbReference type="ARBA" id="ARBA00022475"/>
    </source>
</evidence>
<dbReference type="InterPro" id="IPR001828">
    <property type="entry name" value="ANF_lig-bd_rcpt"/>
</dbReference>
<evidence type="ECO:0000256" key="4">
    <source>
        <dbReference type="ARBA" id="ARBA00022692"/>
    </source>
</evidence>
<name>A0AA36M7R5_CYLNA</name>
<keyword evidence="9" id="KW-0325">Glycoprotein</keyword>
<reference evidence="14" key="1">
    <citation type="submission" date="2023-07" db="EMBL/GenBank/DDBJ databases">
        <authorList>
            <consortium name="CYATHOMIX"/>
        </authorList>
    </citation>
    <scope>NUCLEOTIDE SEQUENCE</scope>
    <source>
        <strain evidence="14">N/A</strain>
    </source>
</reference>
<evidence type="ECO:0000313" key="15">
    <source>
        <dbReference type="Proteomes" id="UP001176961"/>
    </source>
</evidence>
<dbReference type="InterPro" id="IPR000337">
    <property type="entry name" value="GPCR_3"/>
</dbReference>
<dbReference type="FunFam" id="2.10.50.30:FF:000008">
    <property type="entry name" value="Metabotropic GLutamate receptor family"/>
    <property type="match status" value="1"/>
</dbReference>
<evidence type="ECO:0000256" key="2">
    <source>
        <dbReference type="ARBA" id="ARBA00007242"/>
    </source>
</evidence>
<dbReference type="PRINTS" id="PR00593">
    <property type="entry name" value="MTABOTROPICR"/>
</dbReference>
<evidence type="ECO:0000256" key="9">
    <source>
        <dbReference type="ARBA" id="ARBA00023180"/>
    </source>
</evidence>
<feature type="transmembrane region" description="Helical" evidence="12">
    <location>
        <begin position="809"/>
        <end position="840"/>
    </location>
</feature>
<evidence type="ECO:0000256" key="11">
    <source>
        <dbReference type="SAM" id="MobiDB-lite"/>
    </source>
</evidence>
<evidence type="ECO:0000256" key="5">
    <source>
        <dbReference type="ARBA" id="ARBA00022989"/>
    </source>
</evidence>
<feature type="transmembrane region" description="Helical" evidence="12">
    <location>
        <begin position="593"/>
        <end position="619"/>
    </location>
</feature>
<dbReference type="Gene3D" id="2.10.50.30">
    <property type="entry name" value="GPCR, family 3, nine cysteines domain"/>
    <property type="match status" value="1"/>
</dbReference>
<gene>
    <name evidence="14" type="ORF">CYNAS_LOCUS13384</name>
</gene>
<dbReference type="Pfam" id="PF01094">
    <property type="entry name" value="ANF_receptor"/>
    <property type="match status" value="1"/>
</dbReference>
<dbReference type="EMBL" id="CATQJL010000305">
    <property type="protein sequence ID" value="CAJ0601401.1"/>
    <property type="molecule type" value="Genomic_DNA"/>
</dbReference>
<feature type="transmembrane region" description="Helical" evidence="12">
    <location>
        <begin position="750"/>
        <end position="769"/>
    </location>
</feature>
<dbReference type="InterPro" id="IPR028082">
    <property type="entry name" value="Peripla_BP_I"/>
</dbReference>
<dbReference type="InterPro" id="IPR038550">
    <property type="entry name" value="GPCR_3_9-Cys_sf"/>
</dbReference>
<feature type="domain" description="G-protein coupled receptors family 3 profile" evidence="13">
    <location>
        <begin position="593"/>
        <end position="855"/>
    </location>
</feature>
<dbReference type="GO" id="GO:0004930">
    <property type="term" value="F:G protein-coupled receptor activity"/>
    <property type="evidence" value="ECO:0007669"/>
    <property type="project" value="UniProtKB-KW"/>
</dbReference>
<dbReference type="InterPro" id="IPR017978">
    <property type="entry name" value="GPCR_3_C"/>
</dbReference>
<keyword evidence="15" id="KW-1185">Reference proteome</keyword>
<dbReference type="InterPro" id="IPR011500">
    <property type="entry name" value="GPCR_3_9-Cys_dom"/>
</dbReference>
<feature type="transmembrane region" description="Helical" evidence="12">
    <location>
        <begin position="702"/>
        <end position="724"/>
    </location>
</feature>
<dbReference type="PANTHER" id="PTHR24060">
    <property type="entry name" value="METABOTROPIC GLUTAMATE RECEPTOR"/>
    <property type="match status" value="1"/>
</dbReference>
<dbReference type="PRINTS" id="PR00248">
    <property type="entry name" value="GPCRMGR"/>
</dbReference>
<comment type="similarity">
    <text evidence="2">Belongs to the G-protein coupled receptor 3 family.</text>
</comment>
<dbReference type="Proteomes" id="UP001176961">
    <property type="component" value="Unassembled WGS sequence"/>
</dbReference>
<keyword evidence="5 12" id="KW-1133">Transmembrane helix</keyword>
<feature type="region of interest" description="Disordered" evidence="11">
    <location>
        <begin position="880"/>
        <end position="904"/>
    </location>
</feature>
<feature type="transmembrane region" description="Helical" evidence="12">
    <location>
        <begin position="631"/>
        <end position="651"/>
    </location>
</feature>
<comment type="subcellular location">
    <subcellularLocation>
        <location evidence="1">Cell membrane</location>
        <topology evidence="1">Multi-pass membrane protein</topology>
    </subcellularLocation>
</comment>